<accession>A0A482W2S4</accession>
<dbReference type="InterPro" id="IPR002099">
    <property type="entry name" value="MutL/Mlh/PMS"/>
</dbReference>
<dbReference type="InterPro" id="IPR038973">
    <property type="entry name" value="MutL/Mlh/Pms-like"/>
</dbReference>
<evidence type="ECO:0000313" key="14">
    <source>
        <dbReference type="Proteomes" id="UP000292052"/>
    </source>
</evidence>
<dbReference type="SMART" id="SM00220">
    <property type="entry name" value="S_TKc"/>
    <property type="match status" value="1"/>
</dbReference>
<dbReference type="EMBL" id="QDEB01034783">
    <property type="protein sequence ID" value="RZC39410.1"/>
    <property type="molecule type" value="Genomic_DNA"/>
</dbReference>
<dbReference type="AlphaFoldDB" id="A0A482W2S4"/>
<evidence type="ECO:0000256" key="5">
    <source>
        <dbReference type="ARBA" id="ARBA00022679"/>
    </source>
</evidence>
<keyword evidence="10" id="KW-0234">DNA repair</keyword>
<dbReference type="PROSITE" id="PS50011">
    <property type="entry name" value="PROTEIN_KINASE_DOM"/>
    <property type="match status" value="1"/>
</dbReference>
<dbReference type="CDD" id="cd16926">
    <property type="entry name" value="HATPase_MutL-MLH-PMS-like"/>
    <property type="match status" value="1"/>
</dbReference>
<evidence type="ECO:0000256" key="9">
    <source>
        <dbReference type="ARBA" id="ARBA00022840"/>
    </source>
</evidence>
<dbReference type="Pfam" id="PF13589">
    <property type="entry name" value="HATPase_c_3"/>
    <property type="match status" value="1"/>
</dbReference>
<dbReference type="FunFam" id="3.30.200.20:FF:000576">
    <property type="entry name" value="CBN-SEK-1 protein"/>
    <property type="match status" value="1"/>
</dbReference>
<dbReference type="FunFam" id="1.10.510.10:FF:000158">
    <property type="entry name" value="Dual specificity mitogen-activated protein kinase kinase 6"/>
    <property type="match status" value="1"/>
</dbReference>
<evidence type="ECO:0000256" key="11">
    <source>
        <dbReference type="ARBA" id="ARBA00023242"/>
    </source>
</evidence>
<keyword evidence="5" id="KW-0808">Transferase</keyword>
<evidence type="ECO:0000256" key="3">
    <source>
        <dbReference type="ARBA" id="ARBA00022527"/>
    </source>
</evidence>
<dbReference type="InterPro" id="IPR020568">
    <property type="entry name" value="Ribosomal_Su5_D2-typ_SF"/>
</dbReference>
<dbReference type="FunFam" id="3.30.230.10:FF:000014">
    <property type="entry name" value="DNA mismatch repair protein Mlh1"/>
    <property type="match status" value="1"/>
</dbReference>
<dbReference type="Pfam" id="PF01119">
    <property type="entry name" value="DNA_mis_repair"/>
    <property type="match status" value="1"/>
</dbReference>
<dbReference type="PANTHER" id="PTHR10073:SF12">
    <property type="entry name" value="DNA MISMATCH REPAIR PROTEIN MLH1"/>
    <property type="match status" value="1"/>
</dbReference>
<evidence type="ECO:0000259" key="12">
    <source>
        <dbReference type="PROSITE" id="PS50011"/>
    </source>
</evidence>
<keyword evidence="4" id="KW-0597">Phosphoprotein</keyword>
<protein>
    <submittedName>
        <fullName evidence="13">DNA mismatch repair protein Mlh1</fullName>
    </submittedName>
</protein>
<dbReference type="GO" id="GO:0006298">
    <property type="term" value="P:mismatch repair"/>
    <property type="evidence" value="ECO:0007669"/>
    <property type="project" value="InterPro"/>
</dbReference>
<dbReference type="PANTHER" id="PTHR10073">
    <property type="entry name" value="DNA MISMATCH REPAIR PROTEIN MLH, PMS, MUTL"/>
    <property type="match status" value="1"/>
</dbReference>
<dbReference type="GO" id="GO:0140664">
    <property type="term" value="F:ATP-dependent DNA damage sensor activity"/>
    <property type="evidence" value="ECO:0007669"/>
    <property type="project" value="InterPro"/>
</dbReference>
<dbReference type="InterPro" id="IPR032189">
    <property type="entry name" value="Mlh1_C"/>
</dbReference>
<keyword evidence="6" id="KW-0547">Nucleotide-binding</keyword>
<dbReference type="SUPFAM" id="SSF55874">
    <property type="entry name" value="ATPase domain of HSP90 chaperone/DNA topoisomerase II/histidine kinase"/>
    <property type="match status" value="1"/>
</dbReference>
<dbReference type="InterPro" id="IPR014721">
    <property type="entry name" value="Ribsml_uS5_D2-typ_fold_subgr"/>
</dbReference>
<dbReference type="CDD" id="cd06617">
    <property type="entry name" value="PKc_MKK3_6"/>
    <property type="match status" value="1"/>
</dbReference>
<evidence type="ECO:0000256" key="7">
    <source>
        <dbReference type="ARBA" id="ARBA00022763"/>
    </source>
</evidence>
<evidence type="ECO:0000256" key="10">
    <source>
        <dbReference type="ARBA" id="ARBA00023204"/>
    </source>
</evidence>
<dbReference type="NCBIfam" id="TIGR00585">
    <property type="entry name" value="mutl"/>
    <property type="match status" value="1"/>
</dbReference>
<dbReference type="GO" id="GO:0032389">
    <property type="term" value="C:MutLalpha complex"/>
    <property type="evidence" value="ECO:0007669"/>
    <property type="project" value="TreeGrafter"/>
</dbReference>
<evidence type="ECO:0000256" key="8">
    <source>
        <dbReference type="ARBA" id="ARBA00022777"/>
    </source>
</evidence>
<keyword evidence="14" id="KW-1185">Reference proteome</keyword>
<dbReference type="Proteomes" id="UP000292052">
    <property type="component" value="Unassembled WGS sequence"/>
</dbReference>
<keyword evidence="11" id="KW-0539">Nucleus</keyword>
<dbReference type="STRING" id="1661398.A0A482W2S4"/>
<evidence type="ECO:0000256" key="6">
    <source>
        <dbReference type="ARBA" id="ARBA00022741"/>
    </source>
</evidence>
<dbReference type="PROSITE" id="PS00058">
    <property type="entry name" value="DNA_MISMATCH_REPAIR_1"/>
    <property type="match status" value="1"/>
</dbReference>
<dbReference type="Pfam" id="PF00069">
    <property type="entry name" value="Pkinase"/>
    <property type="match status" value="1"/>
</dbReference>
<dbReference type="InterPro" id="IPR011009">
    <property type="entry name" value="Kinase-like_dom_sf"/>
</dbReference>
<dbReference type="FunFam" id="3.30.565.10:FF:000109">
    <property type="entry name" value="Related to MLH1-DNA mismatch repair protein"/>
    <property type="match status" value="1"/>
</dbReference>
<dbReference type="InterPro" id="IPR008271">
    <property type="entry name" value="Ser/Thr_kinase_AS"/>
</dbReference>
<keyword evidence="7" id="KW-0227">DNA damage</keyword>
<dbReference type="OrthoDB" id="10263226at2759"/>
<dbReference type="GO" id="GO:0004674">
    <property type="term" value="F:protein serine/threonine kinase activity"/>
    <property type="evidence" value="ECO:0007669"/>
    <property type="project" value="UniProtKB-KW"/>
</dbReference>
<dbReference type="InterPro" id="IPR013507">
    <property type="entry name" value="DNA_mismatch_S5_2-like"/>
</dbReference>
<dbReference type="PROSITE" id="PS00108">
    <property type="entry name" value="PROTEIN_KINASE_ST"/>
    <property type="match status" value="1"/>
</dbReference>
<comment type="similarity">
    <text evidence="2">Belongs to the DNA mismatch repair MutL/HexB family.</text>
</comment>
<dbReference type="Gene3D" id="3.30.200.20">
    <property type="entry name" value="Phosphorylase Kinase, domain 1"/>
    <property type="match status" value="1"/>
</dbReference>
<dbReference type="InterPro" id="IPR014762">
    <property type="entry name" value="DNA_mismatch_repair_CS"/>
</dbReference>
<evidence type="ECO:0000256" key="4">
    <source>
        <dbReference type="ARBA" id="ARBA00022553"/>
    </source>
</evidence>
<dbReference type="Gene3D" id="3.30.230.10">
    <property type="match status" value="1"/>
</dbReference>
<sequence length="963" mass="109092">MSEPVEIKKLDEAVINRIAAGEIIQRPANALKEMIENSLDAKSTNIQITVKNGGLKLLQIQDNGTGIRKEDFEIVCERFTTSKLRNFDDLQSIATYGFRGEALASISHIAHLTIVSKTCNGICAYKANFVDGKLQGTPLPTAGNQGTIITVEDLFFNMSVRKKALRSPAEEYQKISEVVGKYAIHNAEVGFALRKSTENNDIRTPPESNCVENIRLIYGNLIARELIEFQLENEPLKFKVQGHMTNVNYSSKKLIFLLFINHRLVDCQNLKKCIDQIYSTYLPKNCHPFVYLSLELDPVNVDVNVHPTKHEVHFLNEEQIVEAICSALESKLLNSNNSRMFYTQAKLPAIKAETLSLKDPDKTTTHPKDLVRTNAAEQKIEKFFGSPLPNKTDLSEPKLRKAVEESCHRVLRDVFAQHVFVGTINTSQALIQYSTKLFLCNTKKIMYELLYQFILYNFQNFGCINLSPPQSVYELALQGLDLSEVGWTPEDGDKSDLAQKITEILTEKGEMLNQYFSMNIDEEGQLKSIPLLLDNYTPDISGLPLYIVRLATEVNWESEKGCFDTFAKETANYYCQIGEDITWEGNDWKWITEHVVYAAIKEYFIPPKKFTENVAILEIANLPNLLPVTMAARKKNKINLPKLQVSDEAPPIIAPANLDKRTTITIGDQTFDVEADDLEKIEDLGRGAYGIVDKMRHIPSGTIMAVKRIAATVNTQEQKRLLTDLDISMRSSDCPYTVQFYGALFREGDVWICMEVMDTSLDKFYAKVYKHGRQIPENMLGKITFAVVSALHYLYSKLRVIHRDVKPSNILISRQGEVKMCDFGISGYLVDSIAKTIDAGCKPYMAPERIDPKGNPSQYEIRSDVWSLGISLIELATGQFPYPKWGTPFEQLKQVVTDDPPRLPSGQFTAEFEDFISKCLQKKYTDRCNYEQLLDHAFLINHKEMNTDISSFIAEVLDLPENP</sequence>
<evidence type="ECO:0000256" key="1">
    <source>
        <dbReference type="ARBA" id="ARBA00004123"/>
    </source>
</evidence>
<dbReference type="SUPFAM" id="SSF54211">
    <property type="entry name" value="Ribosomal protein S5 domain 2-like"/>
    <property type="match status" value="1"/>
</dbReference>
<dbReference type="GO" id="GO:0005524">
    <property type="term" value="F:ATP binding"/>
    <property type="evidence" value="ECO:0007669"/>
    <property type="project" value="UniProtKB-KW"/>
</dbReference>
<evidence type="ECO:0000256" key="2">
    <source>
        <dbReference type="ARBA" id="ARBA00006082"/>
    </source>
</evidence>
<dbReference type="GO" id="GO:0030983">
    <property type="term" value="F:mismatched DNA binding"/>
    <property type="evidence" value="ECO:0007669"/>
    <property type="project" value="InterPro"/>
</dbReference>
<keyword evidence="3" id="KW-0723">Serine/threonine-protein kinase</keyword>
<dbReference type="CDD" id="cd03483">
    <property type="entry name" value="MutL_Trans_MLH1"/>
    <property type="match status" value="1"/>
</dbReference>
<keyword evidence="8" id="KW-0418">Kinase</keyword>
<dbReference type="Gene3D" id="1.10.510.10">
    <property type="entry name" value="Transferase(Phosphotransferase) domain 1"/>
    <property type="match status" value="1"/>
</dbReference>
<dbReference type="Gene3D" id="3.30.565.10">
    <property type="entry name" value="Histidine kinase-like ATPase, C-terminal domain"/>
    <property type="match status" value="1"/>
</dbReference>
<feature type="domain" description="Protein kinase" evidence="12">
    <location>
        <begin position="678"/>
        <end position="939"/>
    </location>
</feature>
<name>A0A482W2S4_ASBVE</name>
<dbReference type="Pfam" id="PF16413">
    <property type="entry name" value="Mlh1_C"/>
    <property type="match status" value="1"/>
</dbReference>
<evidence type="ECO:0000313" key="13">
    <source>
        <dbReference type="EMBL" id="RZC39410.1"/>
    </source>
</evidence>
<reference evidence="13 14" key="1">
    <citation type="submission" date="2017-03" db="EMBL/GenBank/DDBJ databases">
        <title>Genome of the blue death feigning beetle - Asbolus verrucosus.</title>
        <authorList>
            <person name="Rider S.D."/>
        </authorList>
    </citation>
    <scope>NUCLEOTIDE SEQUENCE [LARGE SCALE GENOMIC DNA]</scope>
    <source>
        <strain evidence="13">Butters</strain>
        <tissue evidence="13">Head and leg muscle</tissue>
    </source>
</reference>
<gene>
    <name evidence="13" type="ORF">BDFB_005398</name>
</gene>
<dbReference type="GO" id="GO:0016887">
    <property type="term" value="F:ATP hydrolysis activity"/>
    <property type="evidence" value="ECO:0007669"/>
    <property type="project" value="InterPro"/>
</dbReference>
<comment type="subcellular location">
    <subcellularLocation>
        <location evidence="1">Nucleus</location>
    </subcellularLocation>
</comment>
<dbReference type="SUPFAM" id="SSF56112">
    <property type="entry name" value="Protein kinase-like (PK-like)"/>
    <property type="match status" value="1"/>
</dbReference>
<comment type="caution">
    <text evidence="13">The sequence shown here is derived from an EMBL/GenBank/DDBJ whole genome shotgun (WGS) entry which is preliminary data.</text>
</comment>
<keyword evidence="9" id="KW-0067">ATP-binding</keyword>
<dbReference type="SMART" id="SM01340">
    <property type="entry name" value="DNA_mis_repair"/>
    <property type="match status" value="1"/>
</dbReference>
<dbReference type="InterPro" id="IPR036890">
    <property type="entry name" value="HATPase_C_sf"/>
</dbReference>
<dbReference type="InterPro" id="IPR000719">
    <property type="entry name" value="Prot_kinase_dom"/>
</dbReference>
<organism evidence="13 14">
    <name type="scientific">Asbolus verrucosus</name>
    <name type="common">Desert ironclad beetle</name>
    <dbReference type="NCBI Taxonomy" id="1661398"/>
    <lineage>
        <taxon>Eukaryota</taxon>
        <taxon>Metazoa</taxon>
        <taxon>Ecdysozoa</taxon>
        <taxon>Arthropoda</taxon>
        <taxon>Hexapoda</taxon>
        <taxon>Insecta</taxon>
        <taxon>Pterygota</taxon>
        <taxon>Neoptera</taxon>
        <taxon>Endopterygota</taxon>
        <taxon>Coleoptera</taxon>
        <taxon>Polyphaga</taxon>
        <taxon>Cucujiformia</taxon>
        <taxon>Tenebrionidae</taxon>
        <taxon>Pimeliinae</taxon>
        <taxon>Asbolus</taxon>
    </lineage>
</organism>
<proteinExistence type="inferred from homology"/>